<keyword evidence="3" id="KW-1185">Reference proteome</keyword>
<dbReference type="InterPro" id="IPR033399">
    <property type="entry name" value="TP_0789-like"/>
</dbReference>
<dbReference type="EMBL" id="MTKO01000085">
    <property type="protein sequence ID" value="RWX44951.1"/>
    <property type="molecule type" value="Genomic_DNA"/>
</dbReference>
<dbReference type="AlphaFoldDB" id="A0A3S3U6P5"/>
<comment type="caution">
    <text evidence="2">The sequence shown here is derived from an EMBL/GenBank/DDBJ whole genome shotgun (WGS) entry which is preliminary data.</text>
</comment>
<dbReference type="Pfam" id="PF17131">
    <property type="entry name" value="LolA_like"/>
    <property type="match status" value="1"/>
</dbReference>
<reference evidence="2 3" key="1">
    <citation type="submission" date="2017-01" db="EMBL/GenBank/DDBJ databases">
        <title>The cable genome- insights into the physiology and evolution of filamentous bacteria capable of sulfide oxidation via long distance electron transfer.</title>
        <authorList>
            <person name="Schreiber L."/>
            <person name="Bjerg J.T."/>
            <person name="Boggild A."/>
            <person name="Van De Vossenberg J."/>
            <person name="Meysman F."/>
            <person name="Nielsen L.P."/>
            <person name="Schramm A."/>
            <person name="Kjeldsen K.U."/>
        </authorList>
    </citation>
    <scope>NUCLEOTIDE SEQUENCE [LARGE SCALE GENOMIC DNA]</scope>
    <source>
        <strain evidence="2">MCF</strain>
    </source>
</reference>
<protein>
    <recommendedName>
        <fullName evidence="1">Uncharacterized protein TP-0789 domain-containing protein</fullName>
    </recommendedName>
</protein>
<proteinExistence type="predicted"/>
<accession>A0A3S3U6P5</accession>
<dbReference type="CDD" id="cd16329">
    <property type="entry name" value="LolA_like"/>
    <property type="match status" value="1"/>
</dbReference>
<dbReference type="Gene3D" id="2.50.20.10">
    <property type="entry name" value="Lipoprotein localisation LolA/LolB/LppX"/>
    <property type="match status" value="1"/>
</dbReference>
<evidence type="ECO:0000313" key="3">
    <source>
        <dbReference type="Proteomes" id="UP000287853"/>
    </source>
</evidence>
<evidence type="ECO:0000259" key="1">
    <source>
        <dbReference type="Pfam" id="PF17131"/>
    </source>
</evidence>
<sequence>MKFFTDWPGVVVLLLGIFFSPLCEKISRAETPEEKGLAIIMEAERRDQGFGDLVTDMVMILRNRNGQESRREVTNKVLEKKGDGDKSLSVFHTPRDIRGTALLTFSHKSGDDEQWLYLPALKRVKRINSRNKSGSFVGSEFSYEDISSQEIEEYTYKYLRDEELDGHACTVSEYYPVDAENSGYSRQMVWRDKDEYRIQKVDFYDRKNSLLKTLTMKGYKQYEGKYWRAGEMHMMNHQSGKSTVLLYSTYRFHTGLTDNDFNKNSLKRAR</sequence>
<feature type="domain" description="Uncharacterized protein TP-0789" evidence="1">
    <location>
        <begin position="84"/>
        <end position="268"/>
    </location>
</feature>
<evidence type="ECO:0000313" key="2">
    <source>
        <dbReference type="EMBL" id="RWX44951.1"/>
    </source>
</evidence>
<dbReference type="Proteomes" id="UP000287853">
    <property type="component" value="Unassembled WGS sequence"/>
</dbReference>
<gene>
    <name evidence="2" type="ORF">H206_01162</name>
</gene>
<organism evidence="2 3">
    <name type="scientific">Candidatus Electrothrix aarhusensis</name>
    <dbReference type="NCBI Taxonomy" id="1859131"/>
    <lineage>
        <taxon>Bacteria</taxon>
        <taxon>Pseudomonadati</taxon>
        <taxon>Thermodesulfobacteriota</taxon>
        <taxon>Desulfobulbia</taxon>
        <taxon>Desulfobulbales</taxon>
        <taxon>Desulfobulbaceae</taxon>
        <taxon>Candidatus Electrothrix</taxon>
    </lineage>
</organism>
<name>A0A3S3U6P5_9BACT</name>